<evidence type="ECO:0000259" key="3">
    <source>
        <dbReference type="Pfam" id="PF04967"/>
    </source>
</evidence>
<dbReference type="GeneID" id="74944952"/>
<dbReference type="Pfam" id="PF04967">
    <property type="entry name" value="HTH_10"/>
    <property type="match status" value="1"/>
</dbReference>
<gene>
    <name evidence="4" type="ORF">N0B31_20980</name>
</gene>
<sequence>MAGSSGTGNAHHSPMPIITEVRFAHPDGALADTLDALPELQVTVVPEASMGPRRSVYLLRFVDVSTEEVQSTLEADHTVDSVEPMPVFERDPMIGVEFAPGTKLLAPRVTREDGFVLEARSSSAEVRPRGWFERWLLPSREALHDIWQEARGEGFEFDVLRFREQGRTDPEYSGAARLTEEQREALVVAYDRGYFAEPRGASLEELAEELGISPTAVAGRLKRGMRSLVGMTAVADRPEE</sequence>
<dbReference type="AlphaFoldDB" id="A0A9E7R2M1"/>
<dbReference type="Proteomes" id="UP001057580">
    <property type="component" value="Chromosome"/>
</dbReference>
<name>A0A9E7R2M1_9EURY</name>
<dbReference type="PANTHER" id="PTHR34236:SF1">
    <property type="entry name" value="DIMETHYL SULFOXIDE REDUCTASE TRANSCRIPTIONAL ACTIVATOR"/>
    <property type="match status" value="1"/>
</dbReference>
<evidence type="ECO:0000313" key="5">
    <source>
        <dbReference type="Proteomes" id="UP001057580"/>
    </source>
</evidence>
<dbReference type="RefSeq" id="WP_260593604.1">
    <property type="nucleotide sequence ID" value="NZ_CP104003.1"/>
</dbReference>
<keyword evidence="5" id="KW-1185">Reference proteome</keyword>
<dbReference type="KEGG" id="ssai:N0B31_20980"/>
<evidence type="ECO:0000256" key="1">
    <source>
        <dbReference type="ARBA" id="ARBA00023015"/>
    </source>
</evidence>
<keyword evidence="2" id="KW-0804">Transcription</keyword>
<protein>
    <submittedName>
        <fullName evidence="4">Helix-turn-helix domain-containing protein</fullName>
    </submittedName>
</protein>
<dbReference type="InterPro" id="IPR007050">
    <property type="entry name" value="HTH_bacterioopsin"/>
</dbReference>
<dbReference type="InterPro" id="IPR013324">
    <property type="entry name" value="RNA_pol_sigma_r3/r4-like"/>
</dbReference>
<evidence type="ECO:0000256" key="2">
    <source>
        <dbReference type="ARBA" id="ARBA00023163"/>
    </source>
</evidence>
<dbReference type="PANTHER" id="PTHR34236">
    <property type="entry name" value="DIMETHYL SULFOXIDE REDUCTASE TRANSCRIPTIONAL ACTIVATOR"/>
    <property type="match status" value="1"/>
</dbReference>
<organism evidence="4 5">
    <name type="scientific">Salinirubellus salinus</name>
    <dbReference type="NCBI Taxonomy" id="1364945"/>
    <lineage>
        <taxon>Archaea</taxon>
        <taxon>Methanobacteriati</taxon>
        <taxon>Methanobacteriota</taxon>
        <taxon>Stenosarchaea group</taxon>
        <taxon>Halobacteria</taxon>
        <taxon>Halobacteriales</taxon>
        <taxon>Natronomonadaceae</taxon>
        <taxon>Salinirubellus</taxon>
    </lineage>
</organism>
<evidence type="ECO:0000313" key="4">
    <source>
        <dbReference type="EMBL" id="UWM54584.1"/>
    </source>
</evidence>
<dbReference type="SUPFAM" id="SSF88659">
    <property type="entry name" value="Sigma3 and sigma4 domains of RNA polymerase sigma factors"/>
    <property type="match status" value="1"/>
</dbReference>
<reference evidence="4" key="1">
    <citation type="submission" date="2022-09" db="EMBL/GenBank/DDBJ databases">
        <title>Diverse halophilic archaea isolated from saline environments.</title>
        <authorList>
            <person name="Cui H.-L."/>
        </authorList>
    </citation>
    <scope>NUCLEOTIDE SEQUENCE</scope>
    <source>
        <strain evidence="4">ZS-35-S2</strain>
    </source>
</reference>
<proteinExistence type="predicted"/>
<dbReference type="Gene3D" id="1.10.10.10">
    <property type="entry name" value="Winged helix-like DNA-binding domain superfamily/Winged helix DNA-binding domain"/>
    <property type="match status" value="1"/>
</dbReference>
<feature type="domain" description="HTH bat-type" evidence="3">
    <location>
        <begin position="178"/>
        <end position="229"/>
    </location>
</feature>
<dbReference type="EMBL" id="CP104003">
    <property type="protein sequence ID" value="UWM54584.1"/>
    <property type="molecule type" value="Genomic_DNA"/>
</dbReference>
<dbReference type="InterPro" id="IPR036388">
    <property type="entry name" value="WH-like_DNA-bd_sf"/>
</dbReference>
<keyword evidence="1" id="KW-0805">Transcription regulation</keyword>
<accession>A0A9E7R2M1</accession>